<evidence type="ECO:0000256" key="11">
    <source>
        <dbReference type="SAM" id="MobiDB-lite"/>
    </source>
</evidence>
<dbReference type="Gene3D" id="2.40.50.100">
    <property type="match status" value="1"/>
</dbReference>
<dbReference type="RefSeq" id="WP_207258954.1">
    <property type="nucleotide sequence ID" value="NZ_JAFMPP010000015.1"/>
</dbReference>
<feature type="region of interest" description="Disordered" evidence="11">
    <location>
        <begin position="76"/>
        <end position="153"/>
    </location>
</feature>
<evidence type="ECO:0000256" key="5">
    <source>
        <dbReference type="ARBA" id="ARBA00011666"/>
    </source>
</evidence>
<dbReference type="InterPro" id="IPR004167">
    <property type="entry name" value="PSBD"/>
</dbReference>
<evidence type="ECO:0000313" key="14">
    <source>
        <dbReference type="EMBL" id="MBO0664037.1"/>
    </source>
</evidence>
<keyword evidence="7 10" id="KW-0450">Lipoyl</keyword>
<keyword evidence="15" id="KW-1185">Reference proteome</keyword>
<evidence type="ECO:0000256" key="10">
    <source>
        <dbReference type="RuleBase" id="RU003423"/>
    </source>
</evidence>
<dbReference type="PANTHER" id="PTHR43178">
    <property type="entry name" value="DIHYDROLIPOAMIDE ACETYLTRANSFERASE COMPONENT OF PYRUVATE DEHYDROGENASE COMPLEX"/>
    <property type="match status" value="1"/>
</dbReference>
<dbReference type="PROSITE" id="PS51826">
    <property type="entry name" value="PSBD"/>
    <property type="match status" value="1"/>
</dbReference>
<feature type="compositionally biased region" description="Basic and acidic residues" evidence="11">
    <location>
        <begin position="118"/>
        <end position="131"/>
    </location>
</feature>
<comment type="similarity">
    <text evidence="4 10">Belongs to the 2-oxoacid dehydrogenase family.</text>
</comment>
<dbReference type="InterPro" id="IPR023213">
    <property type="entry name" value="CAT-like_dom_sf"/>
</dbReference>
<dbReference type="EMBL" id="JAFMPP010000015">
    <property type="protein sequence ID" value="MBO0664037.1"/>
    <property type="molecule type" value="Genomic_DNA"/>
</dbReference>
<dbReference type="FunFam" id="4.10.320.10:FF:000002">
    <property type="entry name" value="Dihydrolipoamide acetyltransferase component of pyruvate dehydrogenase complex"/>
    <property type="match status" value="1"/>
</dbReference>
<comment type="cofactor">
    <cofactor evidence="1 10">
        <name>(R)-lipoate</name>
        <dbReference type="ChEBI" id="CHEBI:83088"/>
    </cofactor>
</comment>
<dbReference type="InterPro" id="IPR036625">
    <property type="entry name" value="E3-bd_dom_sf"/>
</dbReference>
<reference evidence="14" key="1">
    <citation type="submission" date="2021-03" db="EMBL/GenBank/DDBJ databases">
        <title>Whole genome sequence of Jiella sp. CQZ9-1.</title>
        <authorList>
            <person name="Tuo L."/>
        </authorList>
    </citation>
    <scope>NUCLEOTIDE SEQUENCE</scope>
    <source>
        <strain evidence="14">CQZ9-1</strain>
    </source>
</reference>
<dbReference type="GO" id="GO:0004149">
    <property type="term" value="F:dihydrolipoyllysine-residue succinyltransferase activity"/>
    <property type="evidence" value="ECO:0007669"/>
    <property type="project" value="UniProtKB-EC"/>
</dbReference>
<dbReference type="InterPro" id="IPR003016">
    <property type="entry name" value="2-oxoA_DH_lipoyl-BS"/>
</dbReference>
<feature type="domain" description="Peripheral subunit-binding (PSBD)" evidence="13">
    <location>
        <begin position="149"/>
        <end position="186"/>
    </location>
</feature>
<accession>A0A939G2J1</accession>
<dbReference type="SUPFAM" id="SSF47005">
    <property type="entry name" value="Peripheral subunit-binding domain of 2-oxo acid dehydrogenase complex"/>
    <property type="match status" value="1"/>
</dbReference>
<evidence type="ECO:0000256" key="1">
    <source>
        <dbReference type="ARBA" id="ARBA00001938"/>
    </source>
</evidence>
<keyword evidence="6 10" id="KW-0808">Transferase</keyword>
<gene>
    <name evidence="14" type="ORF">J1C48_15775</name>
</gene>
<comment type="caution">
    <text evidence="14">The sequence shown here is derived from an EMBL/GenBank/DDBJ whole genome shotgun (WGS) entry which is preliminary data.</text>
</comment>
<keyword evidence="8 10" id="KW-0012">Acyltransferase</keyword>
<evidence type="ECO:0000259" key="12">
    <source>
        <dbReference type="PROSITE" id="PS50968"/>
    </source>
</evidence>
<evidence type="ECO:0000259" key="13">
    <source>
        <dbReference type="PROSITE" id="PS51826"/>
    </source>
</evidence>
<evidence type="ECO:0000256" key="6">
    <source>
        <dbReference type="ARBA" id="ARBA00022679"/>
    </source>
</evidence>
<dbReference type="Gene3D" id="4.10.320.10">
    <property type="entry name" value="E3-binding domain"/>
    <property type="match status" value="1"/>
</dbReference>
<evidence type="ECO:0000256" key="8">
    <source>
        <dbReference type="ARBA" id="ARBA00023315"/>
    </source>
</evidence>
<evidence type="ECO:0000256" key="4">
    <source>
        <dbReference type="ARBA" id="ARBA00007317"/>
    </source>
</evidence>
<dbReference type="InterPro" id="IPR000089">
    <property type="entry name" value="Biotin_lipoyl"/>
</dbReference>
<dbReference type="PROSITE" id="PS50968">
    <property type="entry name" value="BIOTINYL_LIPOYL"/>
    <property type="match status" value="1"/>
</dbReference>
<comment type="function">
    <text evidence="2">E2 component of the 2-oxoglutarate dehydrogenase (OGDH) complex which catalyzes the second step in the conversion of 2-oxoglutarate to succinyl-CoA and CO(2).</text>
</comment>
<evidence type="ECO:0000256" key="7">
    <source>
        <dbReference type="ARBA" id="ARBA00022823"/>
    </source>
</evidence>
<dbReference type="SUPFAM" id="SSF51230">
    <property type="entry name" value="Single hybrid motif"/>
    <property type="match status" value="1"/>
</dbReference>
<evidence type="ECO:0000256" key="2">
    <source>
        <dbReference type="ARBA" id="ARBA00004052"/>
    </source>
</evidence>
<dbReference type="GO" id="GO:0031405">
    <property type="term" value="F:lipoic acid binding"/>
    <property type="evidence" value="ECO:0007669"/>
    <property type="project" value="TreeGrafter"/>
</dbReference>
<comment type="catalytic activity">
    <reaction evidence="9">
        <text>N(6)-[(R)-dihydrolipoyl]-L-lysyl-[protein] + succinyl-CoA = N(6)-[(R)-S(8)-succinyldihydrolipoyl]-L-lysyl-[protein] + CoA</text>
        <dbReference type="Rhea" id="RHEA:15213"/>
        <dbReference type="Rhea" id="RHEA-COMP:10475"/>
        <dbReference type="Rhea" id="RHEA-COMP:20092"/>
        <dbReference type="ChEBI" id="CHEBI:57287"/>
        <dbReference type="ChEBI" id="CHEBI:57292"/>
        <dbReference type="ChEBI" id="CHEBI:83100"/>
        <dbReference type="ChEBI" id="CHEBI:83120"/>
        <dbReference type="EC" id="2.3.1.61"/>
    </reaction>
</comment>
<dbReference type="SUPFAM" id="SSF52777">
    <property type="entry name" value="CoA-dependent acyltransferases"/>
    <property type="match status" value="1"/>
</dbReference>
<comment type="pathway">
    <text evidence="3">Amino-acid degradation; L-lysine degradation via saccharopine pathway; glutaryl-CoA from L-lysine: step 6/6.</text>
</comment>
<sequence>MGTVTIRLPDVGEGVAEAELVEWHVEVGDPVKEDMTLAAVMTDKATVDIPSPVDGTVNWLAGAIGDTIAVGSPLVKLEVDGPGGTEPEANPQEQLQTGDDPSERPSENIAPAAGDQHASQRADKTADDHFRSTVPPPRAPQRKAGEKPLAAPAVRRRAMEAGIDLRRVAGSGPAGRILADDLDAYLEAGDTTAPGRAAMVDTTVTEVKIAGLRRRIAEKMETASRRIAHITYVDEIDMEAVEQLRAAMNKDRRDDRPKLTLLPFLMKALVIAVREQPVMNALYDDEAGILHQHGGVHIGVAAQTGSGLMVPVARHCEARDIWSCAGELARLSEAAKAGTAKREELSGSTITITSLGALGGIATTPIINHPEVAIIGVNKMEVRPVWDGSQFVPRRRMNLSSSFDHRVIDGYDAAVFVQRIKTLLETPAMIFVEASA</sequence>
<proteinExistence type="inferred from homology"/>
<dbReference type="GO" id="GO:0016407">
    <property type="term" value="F:acetyltransferase activity"/>
    <property type="evidence" value="ECO:0007669"/>
    <property type="project" value="TreeGrafter"/>
</dbReference>
<evidence type="ECO:0000313" key="15">
    <source>
        <dbReference type="Proteomes" id="UP000664122"/>
    </source>
</evidence>
<evidence type="ECO:0000256" key="9">
    <source>
        <dbReference type="ARBA" id="ARBA00052761"/>
    </source>
</evidence>
<evidence type="ECO:0000256" key="3">
    <source>
        <dbReference type="ARBA" id="ARBA00005145"/>
    </source>
</evidence>
<dbReference type="Pfam" id="PF00364">
    <property type="entry name" value="Biotin_lipoyl"/>
    <property type="match status" value="1"/>
</dbReference>
<dbReference type="InterPro" id="IPR050743">
    <property type="entry name" value="2-oxoacid_DH_E2_comp"/>
</dbReference>
<dbReference type="CDD" id="cd06849">
    <property type="entry name" value="lipoyl_domain"/>
    <property type="match status" value="1"/>
</dbReference>
<dbReference type="EC" id="2.3.1.-" evidence="10"/>
<protein>
    <recommendedName>
        <fullName evidence="10">Dihydrolipoamide acetyltransferase component of pyruvate dehydrogenase complex</fullName>
        <ecNumber evidence="10">2.3.1.-</ecNumber>
    </recommendedName>
</protein>
<dbReference type="Pfam" id="PF02817">
    <property type="entry name" value="E3_binding"/>
    <property type="match status" value="1"/>
</dbReference>
<dbReference type="Proteomes" id="UP000664122">
    <property type="component" value="Unassembled WGS sequence"/>
</dbReference>
<dbReference type="Gene3D" id="3.30.559.10">
    <property type="entry name" value="Chloramphenicol acetyltransferase-like domain"/>
    <property type="match status" value="1"/>
</dbReference>
<dbReference type="PANTHER" id="PTHR43178:SF5">
    <property type="entry name" value="LIPOAMIDE ACYLTRANSFERASE COMPONENT OF BRANCHED-CHAIN ALPHA-KETO ACID DEHYDROGENASE COMPLEX, MITOCHONDRIAL"/>
    <property type="match status" value="1"/>
</dbReference>
<name>A0A939G2J1_9HYPH</name>
<organism evidence="14 15">
    <name type="scientific">Jiella flava</name>
    <dbReference type="NCBI Taxonomy" id="2816857"/>
    <lineage>
        <taxon>Bacteria</taxon>
        <taxon>Pseudomonadati</taxon>
        <taxon>Pseudomonadota</taxon>
        <taxon>Alphaproteobacteria</taxon>
        <taxon>Hyphomicrobiales</taxon>
        <taxon>Aurantimonadaceae</taxon>
        <taxon>Jiella</taxon>
    </lineage>
</organism>
<dbReference type="AlphaFoldDB" id="A0A939G2J1"/>
<feature type="domain" description="Lipoyl-binding" evidence="12">
    <location>
        <begin position="3"/>
        <end position="78"/>
    </location>
</feature>
<dbReference type="GO" id="GO:0005737">
    <property type="term" value="C:cytoplasm"/>
    <property type="evidence" value="ECO:0007669"/>
    <property type="project" value="TreeGrafter"/>
</dbReference>
<dbReference type="InterPro" id="IPR001078">
    <property type="entry name" value="2-oxoacid_DH_actylTfrase"/>
</dbReference>
<dbReference type="FunFam" id="3.30.559.10:FF:000007">
    <property type="entry name" value="Dihydrolipoamide acetyltransferase component of pyruvate dehydrogenase complex"/>
    <property type="match status" value="1"/>
</dbReference>
<dbReference type="PROSITE" id="PS00189">
    <property type="entry name" value="LIPOYL"/>
    <property type="match status" value="1"/>
</dbReference>
<dbReference type="InterPro" id="IPR011053">
    <property type="entry name" value="Single_hybrid_motif"/>
</dbReference>
<comment type="subunit">
    <text evidence="5">Forms a 24-polypeptide structural core with octahedral symmetry. Part of the 2-oxoglutarate dehydrogenase (OGDH) complex composed of E1 (2-oxoglutarate dehydrogenase), E2 (dihydrolipoamide succinyltransferase) and E3 (dihydrolipoamide dehydrogenase); the complex contains multiple copies of the three enzymatic components (E1, E2 and E3).</text>
</comment>
<dbReference type="Pfam" id="PF00198">
    <property type="entry name" value="2-oxoacid_dh"/>
    <property type="match status" value="1"/>
</dbReference>